<keyword evidence="8" id="KW-1185">Reference proteome</keyword>
<dbReference type="SMART" id="SM00194">
    <property type="entry name" value="PTPc"/>
    <property type="match status" value="1"/>
</dbReference>
<evidence type="ECO:0000313" key="8">
    <source>
        <dbReference type="Proteomes" id="UP000735302"/>
    </source>
</evidence>
<dbReference type="SMART" id="SM00404">
    <property type="entry name" value="PTPc_motif"/>
    <property type="match status" value="1"/>
</dbReference>
<sequence>MKDKLAPSLSEQSLSTFPPTLLTRMIHQECVETVVMLTNVAEDGVVKCAQYWPPCSPRVRTIGHLLIQTVEETIFADYAIRRIKFRTQQGSSCREITQFQFTSWPRRGVPQSPVPWLELRRKVRIHHAQRKSRILVHCGTGVSRTACFIATDIAIDEYEKEGEVGVFDIVRCMRCERPMMVRCMDQYRFIYESLQEDFEAGDTGIRLDEGLFSIVTSLEEVNPQTGRTWMYDQFDALNYFTIDIFSSDLSVLRELDDRPINPYGRYPLVKN</sequence>
<feature type="domain" description="Tyrosine-protein phosphatase" evidence="5">
    <location>
        <begin position="24"/>
        <end position="197"/>
    </location>
</feature>
<keyword evidence="4" id="KW-0904">Protein phosphatase</keyword>
<dbReference type="AlphaFoldDB" id="A0AAV3YUK3"/>
<comment type="caution">
    <text evidence="7">The sequence shown here is derived from an EMBL/GenBank/DDBJ whole genome shotgun (WGS) entry which is preliminary data.</text>
</comment>
<gene>
    <name evidence="7" type="ORF">PoB_001261500</name>
</gene>
<evidence type="ECO:0000256" key="3">
    <source>
        <dbReference type="ARBA" id="ARBA00022801"/>
    </source>
</evidence>
<evidence type="ECO:0000259" key="5">
    <source>
        <dbReference type="PROSITE" id="PS50055"/>
    </source>
</evidence>
<organism evidence="7 8">
    <name type="scientific">Plakobranchus ocellatus</name>
    <dbReference type="NCBI Taxonomy" id="259542"/>
    <lineage>
        <taxon>Eukaryota</taxon>
        <taxon>Metazoa</taxon>
        <taxon>Spiralia</taxon>
        <taxon>Lophotrochozoa</taxon>
        <taxon>Mollusca</taxon>
        <taxon>Gastropoda</taxon>
        <taxon>Heterobranchia</taxon>
        <taxon>Euthyneura</taxon>
        <taxon>Panpulmonata</taxon>
        <taxon>Sacoglossa</taxon>
        <taxon>Placobranchoidea</taxon>
        <taxon>Plakobranchidae</taxon>
        <taxon>Plakobranchus</taxon>
    </lineage>
</organism>
<dbReference type="PANTHER" id="PTHR19134:SF562">
    <property type="entry name" value="PROTEIN-TYROSINE-PHOSPHATASE"/>
    <property type="match status" value="1"/>
</dbReference>
<evidence type="ECO:0000313" key="7">
    <source>
        <dbReference type="EMBL" id="GFN86109.1"/>
    </source>
</evidence>
<evidence type="ECO:0000256" key="2">
    <source>
        <dbReference type="ARBA" id="ARBA00013064"/>
    </source>
</evidence>
<dbReference type="PROSITE" id="PS50056">
    <property type="entry name" value="TYR_PHOSPHATASE_2"/>
    <property type="match status" value="1"/>
</dbReference>
<dbReference type="InterPro" id="IPR000242">
    <property type="entry name" value="PTP_cat"/>
</dbReference>
<dbReference type="PROSITE" id="PS00383">
    <property type="entry name" value="TYR_PHOSPHATASE_1"/>
    <property type="match status" value="1"/>
</dbReference>
<dbReference type="CDD" id="cd00047">
    <property type="entry name" value="PTPc"/>
    <property type="match status" value="1"/>
</dbReference>
<dbReference type="EMBL" id="BLXT01001496">
    <property type="protein sequence ID" value="GFN86109.1"/>
    <property type="molecule type" value="Genomic_DNA"/>
</dbReference>
<dbReference type="InterPro" id="IPR050348">
    <property type="entry name" value="Protein-Tyr_Phosphatase"/>
</dbReference>
<dbReference type="PROSITE" id="PS50055">
    <property type="entry name" value="TYR_PHOSPHATASE_PTP"/>
    <property type="match status" value="1"/>
</dbReference>
<dbReference type="Pfam" id="PF00102">
    <property type="entry name" value="Y_phosphatase"/>
    <property type="match status" value="1"/>
</dbReference>
<keyword evidence="7" id="KW-0675">Receptor</keyword>
<keyword evidence="3" id="KW-0378">Hydrolase</keyword>
<dbReference type="InterPro" id="IPR003595">
    <property type="entry name" value="Tyr_Pase_cat"/>
</dbReference>
<name>A0AAV3YUK3_9GAST</name>
<dbReference type="Gene3D" id="3.90.190.10">
    <property type="entry name" value="Protein tyrosine phosphatase superfamily"/>
    <property type="match status" value="1"/>
</dbReference>
<dbReference type="EC" id="3.1.3.48" evidence="2"/>
<evidence type="ECO:0000256" key="1">
    <source>
        <dbReference type="ARBA" id="ARBA00009580"/>
    </source>
</evidence>
<evidence type="ECO:0000259" key="6">
    <source>
        <dbReference type="PROSITE" id="PS50056"/>
    </source>
</evidence>
<protein>
    <recommendedName>
        <fullName evidence="2">protein-tyrosine-phosphatase</fullName>
        <ecNumber evidence="2">3.1.3.48</ecNumber>
    </recommendedName>
</protein>
<comment type="similarity">
    <text evidence="1">Belongs to the protein-tyrosine phosphatase family.</text>
</comment>
<dbReference type="InterPro" id="IPR000387">
    <property type="entry name" value="Tyr_Pase_dom"/>
</dbReference>
<accession>A0AAV3YUK3</accession>
<dbReference type="PRINTS" id="PR00700">
    <property type="entry name" value="PRTYPHPHTASE"/>
</dbReference>
<feature type="domain" description="Tyrosine specific protein phosphatases" evidence="6">
    <location>
        <begin position="114"/>
        <end position="188"/>
    </location>
</feature>
<dbReference type="InterPro" id="IPR016130">
    <property type="entry name" value="Tyr_Pase_AS"/>
</dbReference>
<reference evidence="7 8" key="1">
    <citation type="journal article" date="2021" name="Elife">
        <title>Chloroplast acquisition without the gene transfer in kleptoplastic sea slugs, Plakobranchus ocellatus.</title>
        <authorList>
            <person name="Maeda T."/>
            <person name="Takahashi S."/>
            <person name="Yoshida T."/>
            <person name="Shimamura S."/>
            <person name="Takaki Y."/>
            <person name="Nagai Y."/>
            <person name="Toyoda A."/>
            <person name="Suzuki Y."/>
            <person name="Arimoto A."/>
            <person name="Ishii H."/>
            <person name="Satoh N."/>
            <person name="Nishiyama T."/>
            <person name="Hasebe M."/>
            <person name="Maruyama T."/>
            <person name="Minagawa J."/>
            <person name="Obokata J."/>
            <person name="Shigenobu S."/>
        </authorList>
    </citation>
    <scope>NUCLEOTIDE SEQUENCE [LARGE SCALE GENOMIC DNA]</scope>
</reference>
<dbReference type="SUPFAM" id="SSF52799">
    <property type="entry name" value="(Phosphotyrosine protein) phosphatases II"/>
    <property type="match status" value="1"/>
</dbReference>
<dbReference type="InterPro" id="IPR029021">
    <property type="entry name" value="Prot-tyrosine_phosphatase-like"/>
</dbReference>
<dbReference type="PANTHER" id="PTHR19134">
    <property type="entry name" value="RECEPTOR-TYPE TYROSINE-PROTEIN PHOSPHATASE"/>
    <property type="match status" value="1"/>
</dbReference>
<dbReference type="GO" id="GO:0004725">
    <property type="term" value="F:protein tyrosine phosphatase activity"/>
    <property type="evidence" value="ECO:0007669"/>
    <property type="project" value="UniProtKB-EC"/>
</dbReference>
<dbReference type="Proteomes" id="UP000735302">
    <property type="component" value="Unassembled WGS sequence"/>
</dbReference>
<evidence type="ECO:0000256" key="4">
    <source>
        <dbReference type="ARBA" id="ARBA00022912"/>
    </source>
</evidence>
<proteinExistence type="inferred from homology"/>